<dbReference type="PANTHER" id="PTHR34220:SF7">
    <property type="entry name" value="SENSOR HISTIDINE KINASE YPDA"/>
    <property type="match status" value="1"/>
</dbReference>
<dbReference type="Gene3D" id="3.30.565.10">
    <property type="entry name" value="Histidine kinase-like ATPase, C-terminal domain"/>
    <property type="match status" value="1"/>
</dbReference>
<dbReference type="EMBL" id="FQWQ01000001">
    <property type="protein sequence ID" value="SHG94476.1"/>
    <property type="molecule type" value="Genomic_DNA"/>
</dbReference>
<organism evidence="3 4">
    <name type="scientific">Chryseolinea serpens</name>
    <dbReference type="NCBI Taxonomy" id="947013"/>
    <lineage>
        <taxon>Bacteria</taxon>
        <taxon>Pseudomonadati</taxon>
        <taxon>Bacteroidota</taxon>
        <taxon>Cytophagia</taxon>
        <taxon>Cytophagales</taxon>
        <taxon>Fulvivirgaceae</taxon>
        <taxon>Chryseolinea</taxon>
    </lineage>
</organism>
<dbReference type="STRING" id="947013.SAMN04488109_2578"/>
<dbReference type="InterPro" id="IPR010559">
    <property type="entry name" value="Sig_transdc_His_kin_internal"/>
</dbReference>
<gene>
    <name evidence="3" type="ORF">SAMN04488109_2578</name>
</gene>
<evidence type="ECO:0000313" key="4">
    <source>
        <dbReference type="Proteomes" id="UP000184212"/>
    </source>
</evidence>
<reference evidence="3 4" key="1">
    <citation type="submission" date="2016-11" db="EMBL/GenBank/DDBJ databases">
        <authorList>
            <person name="Jaros S."/>
            <person name="Januszkiewicz K."/>
            <person name="Wedrychowicz H."/>
        </authorList>
    </citation>
    <scope>NUCLEOTIDE SEQUENCE [LARGE SCALE GENOMIC DNA]</scope>
    <source>
        <strain evidence="3 4">DSM 24574</strain>
    </source>
</reference>
<dbReference type="OrthoDB" id="9792992at2"/>
<keyword evidence="1" id="KW-1133">Transmembrane helix</keyword>
<dbReference type="InterPro" id="IPR050640">
    <property type="entry name" value="Bact_2-comp_sensor_kinase"/>
</dbReference>
<keyword evidence="1" id="KW-0472">Membrane</keyword>
<feature type="transmembrane region" description="Helical" evidence="1">
    <location>
        <begin position="83"/>
        <end position="104"/>
    </location>
</feature>
<keyword evidence="3" id="KW-0418">Kinase</keyword>
<evidence type="ECO:0000259" key="2">
    <source>
        <dbReference type="Pfam" id="PF06580"/>
    </source>
</evidence>
<protein>
    <submittedName>
        <fullName evidence="3">Histidine kinase</fullName>
    </submittedName>
</protein>
<dbReference type="AlphaFoldDB" id="A0A1M5NY30"/>
<evidence type="ECO:0000313" key="3">
    <source>
        <dbReference type="EMBL" id="SHG94476.1"/>
    </source>
</evidence>
<evidence type="ECO:0000256" key="1">
    <source>
        <dbReference type="SAM" id="Phobius"/>
    </source>
</evidence>
<dbReference type="PANTHER" id="PTHR34220">
    <property type="entry name" value="SENSOR HISTIDINE KINASE YPDA"/>
    <property type="match status" value="1"/>
</dbReference>
<dbReference type="SUPFAM" id="SSF55874">
    <property type="entry name" value="ATPase domain of HSP90 chaperone/DNA topoisomerase II/histidine kinase"/>
    <property type="match status" value="1"/>
</dbReference>
<proteinExistence type="predicted"/>
<keyword evidence="1" id="KW-0812">Transmembrane</keyword>
<name>A0A1M5NY30_9BACT</name>
<keyword evidence="3" id="KW-0808">Transferase</keyword>
<accession>A0A1M5NY30</accession>
<feature type="transmembrane region" description="Helical" evidence="1">
    <location>
        <begin position="50"/>
        <end position="71"/>
    </location>
</feature>
<feature type="domain" description="Signal transduction histidine kinase internal region" evidence="2">
    <location>
        <begin position="169"/>
        <end position="248"/>
    </location>
</feature>
<sequence length="381" mass="44084">MYNLYPLKFLEDIPRIWKKAYLWLCFWYAINYGVGTFIEWELNTPHTYIFWNALYLFEALCLLIIGIFFYSNWLFQFSIYVQVAGHAIGATLHFLIMGSLSYYLENYVEGYIGWDVWLAHLQGLLRWEGLHFHDQYIITVGVYYVISYFKGLQKREAEKSELSLKNREMQISLLKSQINPHFLFNTLNSINTLIGSSKEQARKVITQLSDIFRYALDSHGDQMVKLIHELDFIDNYIRIQQVRFGDRMKFVKQVDFTCLGVEIPPMILQPLVENSVKYGIAPKDDGGTIILTVKRFNNMIFFEVKDDGLGSNAKKVMDGSSSGVGLNNTDLRLKSIFGPGSGLRIRSNEWGYSVSFFIPFEDAEQQNQVSSTIDELNSKAV</sequence>
<dbReference type="InterPro" id="IPR036890">
    <property type="entry name" value="HATPase_C_sf"/>
</dbReference>
<feature type="transmembrane region" description="Helical" evidence="1">
    <location>
        <begin position="20"/>
        <end position="38"/>
    </location>
</feature>
<dbReference type="Proteomes" id="UP000184212">
    <property type="component" value="Unassembled WGS sequence"/>
</dbReference>
<dbReference type="GO" id="GO:0016020">
    <property type="term" value="C:membrane"/>
    <property type="evidence" value="ECO:0007669"/>
    <property type="project" value="InterPro"/>
</dbReference>
<dbReference type="Pfam" id="PF06580">
    <property type="entry name" value="His_kinase"/>
    <property type="match status" value="1"/>
</dbReference>
<dbReference type="GO" id="GO:0000155">
    <property type="term" value="F:phosphorelay sensor kinase activity"/>
    <property type="evidence" value="ECO:0007669"/>
    <property type="project" value="InterPro"/>
</dbReference>
<keyword evidence="4" id="KW-1185">Reference proteome</keyword>